<keyword evidence="1" id="KW-0479">Metal-binding</keyword>
<feature type="compositionally biased region" description="Basic and acidic residues" evidence="2">
    <location>
        <begin position="359"/>
        <end position="371"/>
    </location>
</feature>
<sequence>MVYWYVISRASRLLTGLADAYGFKVAQCNSLKELLFYAGQSLMATPFPVESKVFKYQVLNNERESTDGPFSATNDEFEENAYWPTHTASQKYAPWGAYYGRVHAYDADDHLTRMDVSRRPVENSSMVNREPTHLNVHGGGSSTPTADNPEECIRSYHNGSSSQVLWQDNVDPDNMTYEELLDLGEAVGSHSRGLSKELIELLPVSKYKSGSFFWRKRSRTERCVICQMKYKRGERQITLPCKHVYHTDCGAKWLSINKACPICYTEIFFFFFSSNMEPANIDWNNIESIFIVDDLFENINAPKWVDFSAPDDYVDDEAWFCKPECRHPKTVEDFRKSSFASKVKHFRSQTLSSLSEYSPLRDRNRRDENMKNRKWNKSKTFNASSSDRLQEDQENENPNNSESTPSKTDKRKPFEERKSPKLKSIPSASNLFTGRDILNQITDFCSELKKMVLKSKEEGEISKKLIAKSDETKTLLEKESSANVLKEIDRENKPLLEVKKGASQRVEMSNEKKPRKLKRNEKENSPITMDVKMINHAQEEKLLQVRTNPPSPQCFSAYREPLCRAKPTTPLKLSKTIRAGDKGVLQEVERNNRVDREEPSRTPQNISVDKATPQKISVAGKEARTMEMFWILKPCLAK</sequence>
<gene>
    <name evidence="4" type="ORF">FRX31_005127</name>
</gene>
<protein>
    <submittedName>
        <fullName evidence="4">E3 ubiquitin ligase big brother-like</fullName>
    </submittedName>
</protein>
<evidence type="ECO:0000313" key="5">
    <source>
        <dbReference type="Proteomes" id="UP000554482"/>
    </source>
</evidence>
<evidence type="ECO:0000313" key="4">
    <source>
        <dbReference type="EMBL" id="KAF5205284.1"/>
    </source>
</evidence>
<dbReference type="OrthoDB" id="1924112at2759"/>
<dbReference type="Pfam" id="PF13639">
    <property type="entry name" value="zf-RING_2"/>
    <property type="match status" value="1"/>
</dbReference>
<feature type="region of interest" description="Disordered" evidence="2">
    <location>
        <begin position="357"/>
        <end position="427"/>
    </location>
</feature>
<dbReference type="EMBL" id="JABWDY010004289">
    <property type="protein sequence ID" value="KAF5205284.1"/>
    <property type="molecule type" value="Genomic_DNA"/>
</dbReference>
<dbReference type="SUPFAM" id="SSF57850">
    <property type="entry name" value="RING/U-box"/>
    <property type="match status" value="1"/>
</dbReference>
<evidence type="ECO:0000259" key="3">
    <source>
        <dbReference type="PROSITE" id="PS50089"/>
    </source>
</evidence>
<evidence type="ECO:0000256" key="2">
    <source>
        <dbReference type="SAM" id="MobiDB-lite"/>
    </source>
</evidence>
<dbReference type="Gene3D" id="3.30.40.10">
    <property type="entry name" value="Zinc/RING finger domain, C3HC4 (zinc finger)"/>
    <property type="match status" value="1"/>
</dbReference>
<feature type="region of interest" description="Disordered" evidence="2">
    <location>
        <begin position="500"/>
        <end position="523"/>
    </location>
</feature>
<feature type="compositionally biased region" description="Polar residues" evidence="2">
    <location>
        <begin position="378"/>
        <end position="387"/>
    </location>
</feature>
<dbReference type="GO" id="GO:0008270">
    <property type="term" value="F:zinc ion binding"/>
    <property type="evidence" value="ECO:0007669"/>
    <property type="project" value="UniProtKB-KW"/>
</dbReference>
<organism evidence="4 5">
    <name type="scientific">Thalictrum thalictroides</name>
    <name type="common">Rue-anemone</name>
    <name type="synonym">Anemone thalictroides</name>
    <dbReference type="NCBI Taxonomy" id="46969"/>
    <lineage>
        <taxon>Eukaryota</taxon>
        <taxon>Viridiplantae</taxon>
        <taxon>Streptophyta</taxon>
        <taxon>Embryophyta</taxon>
        <taxon>Tracheophyta</taxon>
        <taxon>Spermatophyta</taxon>
        <taxon>Magnoliopsida</taxon>
        <taxon>Ranunculales</taxon>
        <taxon>Ranunculaceae</taxon>
        <taxon>Thalictroideae</taxon>
        <taxon>Thalictrum</taxon>
    </lineage>
</organism>
<evidence type="ECO:0000256" key="1">
    <source>
        <dbReference type="PROSITE-ProRule" id="PRU00175"/>
    </source>
</evidence>
<feature type="compositionally biased region" description="Low complexity" evidence="2">
    <location>
        <begin position="396"/>
        <end position="406"/>
    </location>
</feature>
<dbReference type="InterPro" id="IPR001841">
    <property type="entry name" value="Znf_RING"/>
</dbReference>
<keyword evidence="5" id="KW-1185">Reference proteome</keyword>
<dbReference type="FunFam" id="3.30.40.10:FF:000226">
    <property type="entry name" value="E3 ubiquitin ligase BIG BROTHER"/>
    <property type="match status" value="1"/>
</dbReference>
<dbReference type="AlphaFoldDB" id="A0A7J6X6G0"/>
<reference evidence="4 5" key="1">
    <citation type="submission" date="2020-06" db="EMBL/GenBank/DDBJ databases">
        <title>Transcriptomic and genomic resources for Thalictrum thalictroides and T. hernandezii: Facilitating candidate gene discovery in an emerging model plant lineage.</title>
        <authorList>
            <person name="Arias T."/>
            <person name="Riano-Pachon D.M."/>
            <person name="Di Stilio V.S."/>
        </authorList>
    </citation>
    <scope>NUCLEOTIDE SEQUENCE [LARGE SCALE GENOMIC DNA]</scope>
    <source>
        <strain evidence="5">cv. WT478/WT964</strain>
        <tissue evidence="4">Leaves</tissue>
    </source>
</reference>
<proteinExistence type="predicted"/>
<dbReference type="Proteomes" id="UP000554482">
    <property type="component" value="Unassembled WGS sequence"/>
</dbReference>
<dbReference type="SMART" id="SM00184">
    <property type="entry name" value="RING"/>
    <property type="match status" value="1"/>
</dbReference>
<keyword evidence="1" id="KW-0862">Zinc</keyword>
<accession>A0A7J6X6G0</accession>
<comment type="caution">
    <text evidence="4">The sequence shown here is derived from an EMBL/GenBank/DDBJ whole genome shotgun (WGS) entry which is preliminary data.</text>
</comment>
<feature type="domain" description="RING-type" evidence="3">
    <location>
        <begin position="223"/>
        <end position="263"/>
    </location>
</feature>
<dbReference type="PANTHER" id="PTHR36373">
    <property type="entry name" value="EXPRESSED PROTEIN"/>
    <property type="match status" value="1"/>
</dbReference>
<dbReference type="InterPro" id="IPR013083">
    <property type="entry name" value="Znf_RING/FYVE/PHD"/>
</dbReference>
<feature type="region of interest" description="Disordered" evidence="2">
    <location>
        <begin position="592"/>
        <end position="611"/>
    </location>
</feature>
<keyword evidence="1" id="KW-0863">Zinc-finger</keyword>
<dbReference type="PROSITE" id="PS50089">
    <property type="entry name" value="ZF_RING_2"/>
    <property type="match status" value="1"/>
</dbReference>
<name>A0A7J6X6G0_THATH</name>
<dbReference type="PANTHER" id="PTHR36373:SF2">
    <property type="entry name" value="TPX2 CENTRAL DOMAIN-CONTAINING PROTEIN"/>
    <property type="match status" value="1"/>
</dbReference>
<feature type="compositionally biased region" description="Basic and acidic residues" evidence="2">
    <location>
        <begin position="407"/>
        <end position="419"/>
    </location>
</feature>